<dbReference type="RefSeq" id="WP_009315369.1">
    <property type="nucleotide sequence ID" value="NZ_JARAVA010000180.1"/>
</dbReference>
<dbReference type="EMBL" id="SPAZ01000366">
    <property type="protein sequence ID" value="TQE15641.1"/>
    <property type="molecule type" value="Genomic_DNA"/>
</dbReference>
<protein>
    <submittedName>
        <fullName evidence="1">Uncharacterized protein</fullName>
    </submittedName>
</protein>
<evidence type="ECO:0000313" key="1">
    <source>
        <dbReference type="EMBL" id="TQE15641.1"/>
    </source>
</evidence>
<proteinExistence type="predicted"/>
<dbReference type="AlphaFoldDB" id="A0AAE8VUR2"/>
<comment type="caution">
    <text evidence="1">The sequence shown here is derived from an EMBL/GenBank/DDBJ whole genome shotgun (WGS) entry which is preliminary data.</text>
</comment>
<organism evidence="1 2">
    <name type="scientific">Streptomyces ipomoeae</name>
    <dbReference type="NCBI Taxonomy" id="103232"/>
    <lineage>
        <taxon>Bacteria</taxon>
        <taxon>Bacillati</taxon>
        <taxon>Actinomycetota</taxon>
        <taxon>Actinomycetes</taxon>
        <taxon>Kitasatosporales</taxon>
        <taxon>Streptomycetaceae</taxon>
        <taxon>Streptomyces</taxon>
    </lineage>
</organism>
<evidence type="ECO:0000313" key="2">
    <source>
        <dbReference type="Proteomes" id="UP000318720"/>
    </source>
</evidence>
<dbReference type="Proteomes" id="UP000318720">
    <property type="component" value="Unassembled WGS sequence"/>
</dbReference>
<sequence>MRSAQPASRITLLTTEHVADDGDKVTLRLGRKPAELPAPLDDLIRQLARQRQGRAVTVPLDEPKWLFHGAYPGQPLAPHTLCHRLKAIGIRPRVARNTSLMEIASELPAYVFSRLLGFHQSTADNWDRERGGFSPEYAAEISRR</sequence>
<gene>
    <name evidence="1" type="ORF">Sipo8835_45105</name>
</gene>
<reference evidence="1 2" key="1">
    <citation type="submission" date="2019-03" db="EMBL/GenBank/DDBJ databases">
        <title>Comparative genomic analyses of the sweetpotato soil rot pathogen, Streptomyces ipomoeae.</title>
        <authorList>
            <person name="Ruschel Soares N."/>
            <person name="Badger J.H."/>
            <person name="Huguet-Tapia J.C."/>
            <person name="Clark C.A."/>
            <person name="Pettis G.S."/>
        </authorList>
    </citation>
    <scope>NUCLEOTIDE SEQUENCE [LARGE SCALE GENOMIC DNA]</scope>
    <source>
        <strain evidence="1 2">88-35</strain>
    </source>
</reference>
<accession>A0AAE8VUR2</accession>
<name>A0AAE8VUR2_9ACTN</name>